<dbReference type="Gene3D" id="3.40.50.300">
    <property type="entry name" value="P-loop containing nucleotide triphosphate hydrolases"/>
    <property type="match status" value="1"/>
</dbReference>
<dbReference type="InterPro" id="IPR003593">
    <property type="entry name" value="AAA+_ATPase"/>
</dbReference>
<dbReference type="OrthoDB" id="9808272at2"/>
<gene>
    <name evidence="3" type="ORF">SAMN06275492_1014</name>
</gene>
<dbReference type="GO" id="GO:0005524">
    <property type="term" value="F:ATP binding"/>
    <property type="evidence" value="ECO:0007669"/>
    <property type="project" value="InterPro"/>
</dbReference>
<organism evidence="3 4">
    <name type="scientific">Dethiosulfovibrio salsuginis</name>
    <dbReference type="NCBI Taxonomy" id="561720"/>
    <lineage>
        <taxon>Bacteria</taxon>
        <taxon>Thermotogati</taxon>
        <taxon>Synergistota</taxon>
        <taxon>Synergistia</taxon>
        <taxon>Synergistales</taxon>
        <taxon>Dethiosulfovibrionaceae</taxon>
        <taxon>Dethiosulfovibrio</taxon>
    </lineage>
</organism>
<reference evidence="4" key="1">
    <citation type="submission" date="2017-04" db="EMBL/GenBank/DDBJ databases">
        <authorList>
            <person name="Varghese N."/>
            <person name="Submissions S."/>
        </authorList>
    </citation>
    <scope>NUCLEOTIDE SEQUENCE [LARGE SCALE GENOMIC DNA]</scope>
    <source>
        <strain evidence="4">USBA 82</strain>
    </source>
</reference>
<name>A0A1X7I258_9BACT</name>
<dbReference type="SMART" id="SM00382">
    <property type="entry name" value="AAA"/>
    <property type="match status" value="1"/>
</dbReference>
<comment type="similarity">
    <text evidence="1">Belongs to the GSP E family.</text>
</comment>
<dbReference type="EMBL" id="FXBB01000001">
    <property type="protein sequence ID" value="SMG08015.1"/>
    <property type="molecule type" value="Genomic_DNA"/>
</dbReference>
<dbReference type="Gene3D" id="3.30.450.90">
    <property type="match status" value="1"/>
</dbReference>
<dbReference type="CDD" id="cd01131">
    <property type="entry name" value="PilT"/>
    <property type="match status" value="1"/>
</dbReference>
<dbReference type="PANTHER" id="PTHR30486">
    <property type="entry name" value="TWITCHING MOTILITY PROTEIN PILT"/>
    <property type="match status" value="1"/>
</dbReference>
<dbReference type="InterPro" id="IPR027417">
    <property type="entry name" value="P-loop_NTPase"/>
</dbReference>
<dbReference type="Proteomes" id="UP000193355">
    <property type="component" value="Unassembled WGS sequence"/>
</dbReference>
<dbReference type="RefSeq" id="WP_085543314.1">
    <property type="nucleotide sequence ID" value="NZ_FXBB01000001.1"/>
</dbReference>
<dbReference type="GO" id="GO:0016887">
    <property type="term" value="F:ATP hydrolysis activity"/>
    <property type="evidence" value="ECO:0007669"/>
    <property type="project" value="InterPro"/>
</dbReference>
<dbReference type="InterPro" id="IPR006321">
    <property type="entry name" value="PilT/PilU"/>
</dbReference>
<evidence type="ECO:0000313" key="3">
    <source>
        <dbReference type="EMBL" id="SMG08015.1"/>
    </source>
</evidence>
<accession>A0A1X7I258</accession>
<dbReference type="PANTHER" id="PTHR30486:SF16">
    <property type="entry name" value="TWITCHING MOTILITY PROTEIN PILT"/>
    <property type="match status" value="1"/>
</dbReference>
<keyword evidence="4" id="KW-1185">Reference proteome</keyword>
<sequence length="362" mass="40347">MGLTVGMQDLLRDVIKKKSSDLHLSVGNPPAMRLDGHLIKMANAGIVEREDMEIIVSGLLSEEQMETLRSTKEMDFSFSFQAQDYSARFRGNCFYELGQLAIALRLIPTDIRTIDQLMLPEALADICDQKRGLFLVTGPTGHGKSTTLAACLQHINLTRKEHIITIEDPIEYLYRSENSIVHQREIGSDTKSFSEALKRALRQDPDVILIGEMRDLETIGAAITAAETGHLVFATLHTRDASQSIDRIIDVFPPHQQQQIRLQLASSLVGICSQQLIPMPGGGRTVATELLRVNPAVRNCIREGKTTQIKTVMQTGSDVGMHTMEQNLARLVLRGILTFDQAANYAYDRKDFERLVFEGGEN</sequence>
<dbReference type="Pfam" id="PF00437">
    <property type="entry name" value="T2SSE"/>
    <property type="match status" value="1"/>
</dbReference>
<dbReference type="InterPro" id="IPR001482">
    <property type="entry name" value="T2SS/T4SS_dom"/>
</dbReference>
<dbReference type="PROSITE" id="PS00662">
    <property type="entry name" value="T2SP_E"/>
    <property type="match status" value="1"/>
</dbReference>
<evidence type="ECO:0000256" key="1">
    <source>
        <dbReference type="ARBA" id="ARBA00006611"/>
    </source>
</evidence>
<proteinExistence type="inferred from homology"/>
<dbReference type="SUPFAM" id="SSF52540">
    <property type="entry name" value="P-loop containing nucleoside triphosphate hydrolases"/>
    <property type="match status" value="1"/>
</dbReference>
<evidence type="ECO:0000313" key="4">
    <source>
        <dbReference type="Proteomes" id="UP000193355"/>
    </source>
</evidence>
<dbReference type="AlphaFoldDB" id="A0A1X7I258"/>
<protein>
    <submittedName>
        <fullName evidence="3">Twitching motility protein PilT</fullName>
    </submittedName>
</protein>
<feature type="domain" description="Bacterial type II secretion system protein E" evidence="2">
    <location>
        <begin position="201"/>
        <end position="215"/>
    </location>
</feature>
<dbReference type="STRING" id="561720.SAMN06275492_1014"/>
<dbReference type="InterPro" id="IPR050921">
    <property type="entry name" value="T4SS_GSP_E_ATPase"/>
</dbReference>
<evidence type="ECO:0000259" key="2">
    <source>
        <dbReference type="PROSITE" id="PS00662"/>
    </source>
</evidence>
<dbReference type="NCBIfam" id="TIGR01420">
    <property type="entry name" value="pilT_fam"/>
    <property type="match status" value="1"/>
</dbReference>